<evidence type="ECO:0000313" key="4">
    <source>
        <dbReference type="EMBL" id="KDR65885.1"/>
    </source>
</evidence>
<evidence type="ECO:0000259" key="3">
    <source>
        <dbReference type="Pfam" id="PF20151"/>
    </source>
</evidence>
<name>A0A067S4V7_GALM3</name>
<dbReference type="Proteomes" id="UP000027222">
    <property type="component" value="Unassembled WGS sequence"/>
</dbReference>
<feature type="transmembrane region" description="Helical" evidence="2">
    <location>
        <begin position="238"/>
        <end position="258"/>
    </location>
</feature>
<feature type="region of interest" description="Disordered" evidence="1">
    <location>
        <begin position="269"/>
        <end position="290"/>
    </location>
</feature>
<feature type="transmembrane region" description="Helical" evidence="2">
    <location>
        <begin position="117"/>
        <end position="136"/>
    </location>
</feature>
<organism evidence="4 5">
    <name type="scientific">Galerina marginata (strain CBS 339.88)</name>
    <dbReference type="NCBI Taxonomy" id="685588"/>
    <lineage>
        <taxon>Eukaryota</taxon>
        <taxon>Fungi</taxon>
        <taxon>Dikarya</taxon>
        <taxon>Basidiomycota</taxon>
        <taxon>Agaricomycotina</taxon>
        <taxon>Agaricomycetes</taxon>
        <taxon>Agaricomycetidae</taxon>
        <taxon>Agaricales</taxon>
        <taxon>Agaricineae</taxon>
        <taxon>Strophariaceae</taxon>
        <taxon>Galerina</taxon>
    </lineage>
</organism>
<dbReference type="OrthoDB" id="3349377at2759"/>
<dbReference type="AlphaFoldDB" id="A0A067S4V7"/>
<evidence type="ECO:0000256" key="1">
    <source>
        <dbReference type="SAM" id="MobiDB-lite"/>
    </source>
</evidence>
<dbReference type="InterPro" id="IPR045340">
    <property type="entry name" value="DUF6533"/>
</dbReference>
<accession>A0A067S4V7</accession>
<keyword evidence="2" id="KW-0812">Transmembrane</keyword>
<proteinExistence type="predicted"/>
<keyword evidence="2" id="KW-0472">Membrane</keyword>
<dbReference type="HOGENOM" id="CLU_035509_15_2_1"/>
<feature type="transmembrane region" description="Helical" evidence="2">
    <location>
        <begin position="208"/>
        <end position="232"/>
    </location>
</feature>
<feature type="transmembrane region" description="Helical" evidence="2">
    <location>
        <begin position="84"/>
        <end position="105"/>
    </location>
</feature>
<keyword evidence="5" id="KW-1185">Reference proteome</keyword>
<gene>
    <name evidence="4" type="ORF">GALMADRAFT_260088</name>
</gene>
<reference evidence="5" key="1">
    <citation type="journal article" date="2014" name="Proc. Natl. Acad. Sci. U.S.A.">
        <title>Extensive sampling of basidiomycete genomes demonstrates inadequacy of the white-rot/brown-rot paradigm for wood decay fungi.</title>
        <authorList>
            <person name="Riley R."/>
            <person name="Salamov A.A."/>
            <person name="Brown D.W."/>
            <person name="Nagy L.G."/>
            <person name="Floudas D."/>
            <person name="Held B.W."/>
            <person name="Levasseur A."/>
            <person name="Lombard V."/>
            <person name="Morin E."/>
            <person name="Otillar R."/>
            <person name="Lindquist E.A."/>
            <person name="Sun H."/>
            <person name="LaButti K.M."/>
            <person name="Schmutz J."/>
            <person name="Jabbour D."/>
            <person name="Luo H."/>
            <person name="Baker S.E."/>
            <person name="Pisabarro A.G."/>
            <person name="Walton J.D."/>
            <person name="Blanchette R.A."/>
            <person name="Henrissat B."/>
            <person name="Martin F."/>
            <person name="Cullen D."/>
            <person name="Hibbett D.S."/>
            <person name="Grigoriev I.V."/>
        </authorList>
    </citation>
    <scope>NUCLEOTIDE SEQUENCE [LARGE SCALE GENOMIC DNA]</scope>
    <source>
        <strain evidence="5">CBS 339.88</strain>
    </source>
</reference>
<protein>
    <recommendedName>
        <fullName evidence="3">DUF6533 domain-containing protein</fullName>
    </recommendedName>
</protein>
<sequence length="290" mass="33105">MTKFLLDDLWNIQGTHYARIGSNTIILYDHLITLHDEVELIWKAKWSLVTILFLMNRYYVLAAIFFDLYMVFSPNITDKMCTRYFHWEGWTGLIAAMLAQGTLQIRIYALYSLNKKILALMLICYFAFSAISAWIMRTDLESLIIIAVQIPGGKSCIPTRVSNFYSFWIPVLLFDFMLFFLAVIRGIGEYRSDGSSLFRGGRSLVGILIRDSVFYFLVIALTYLTSLLFWLAAPLGLVEAPVGFCPAMSCVLANRVLFNIREANRRKSSAVSQTDQQEMSLRVQSAAEQA</sequence>
<dbReference type="Pfam" id="PF20151">
    <property type="entry name" value="DUF6533"/>
    <property type="match status" value="1"/>
</dbReference>
<evidence type="ECO:0000256" key="2">
    <source>
        <dbReference type="SAM" id="Phobius"/>
    </source>
</evidence>
<feature type="transmembrane region" description="Helical" evidence="2">
    <location>
        <begin position="167"/>
        <end position="187"/>
    </location>
</feature>
<keyword evidence="2" id="KW-1133">Transmembrane helix</keyword>
<feature type="domain" description="DUF6533" evidence="3">
    <location>
        <begin position="17"/>
        <end position="61"/>
    </location>
</feature>
<evidence type="ECO:0000313" key="5">
    <source>
        <dbReference type="Proteomes" id="UP000027222"/>
    </source>
</evidence>
<feature type="transmembrane region" description="Helical" evidence="2">
    <location>
        <begin position="48"/>
        <end position="72"/>
    </location>
</feature>
<dbReference type="EMBL" id="KL142431">
    <property type="protein sequence ID" value="KDR65885.1"/>
    <property type="molecule type" value="Genomic_DNA"/>
</dbReference>